<sequence>MHAFLLYFVTHHVRHFDFIAHHTTQRTHNNMGQKVFITGASSGLGLAMAQQFAQNGATLALIGRRADALERVRAGLVGKHEVYALDVCDETALHAAARDFMDKHGVPDVVVAAAGISVGTLSEHFEDLEQIRRVIQTNVFALTSTFHPFISPMKAAGKGTLVGIASVAAIRGLPGAGAYCASKAAVVQYCESLRVELYGSGVKVTTILPGYIDTPMTRENPYTMPFLMQASDFASRALAAIDKQKSYTVIPWQMGVVAKLLRILPNGLYDKIFSGRERKPRVGE</sequence>
<evidence type="ECO:0000313" key="5">
    <source>
        <dbReference type="Proteomes" id="UP000252182"/>
    </source>
</evidence>
<dbReference type="EMBL" id="CP031124">
    <property type="protein sequence ID" value="AXF84753.1"/>
    <property type="molecule type" value="Genomic_DNA"/>
</dbReference>
<dbReference type="Pfam" id="PF00106">
    <property type="entry name" value="adh_short"/>
    <property type="match status" value="1"/>
</dbReference>
<reference evidence="5" key="1">
    <citation type="submission" date="2018-07" db="EMBL/GenBank/DDBJ databases">
        <authorList>
            <person name="Kim H."/>
        </authorList>
    </citation>
    <scope>NUCLEOTIDE SEQUENCE [LARGE SCALE GENOMIC DNA]</scope>
    <source>
        <strain evidence="5">F02</strain>
    </source>
</reference>
<protein>
    <submittedName>
        <fullName evidence="4">Putative oxidoreductase</fullName>
        <ecNumber evidence="4">1.-.-.-</ecNumber>
    </submittedName>
</protein>
<name>A0A345D8R5_9BURK</name>
<gene>
    <name evidence="4" type="ORF">DTO96_100463</name>
</gene>
<evidence type="ECO:0000313" key="4">
    <source>
        <dbReference type="EMBL" id="AXF84753.1"/>
    </source>
</evidence>
<dbReference type="PANTHER" id="PTHR44196">
    <property type="entry name" value="DEHYDROGENASE/REDUCTASE SDR FAMILY MEMBER 7B"/>
    <property type="match status" value="1"/>
</dbReference>
<dbReference type="Gene3D" id="3.40.50.720">
    <property type="entry name" value="NAD(P)-binding Rossmann-like Domain"/>
    <property type="match status" value="1"/>
</dbReference>
<dbReference type="AlphaFoldDB" id="A0A345D8R5"/>
<keyword evidence="5" id="KW-1185">Reference proteome</keyword>
<dbReference type="PRINTS" id="PR00081">
    <property type="entry name" value="GDHRDH"/>
</dbReference>
<dbReference type="EC" id="1.-.-.-" evidence="4"/>
<dbReference type="InterPro" id="IPR002347">
    <property type="entry name" value="SDR_fam"/>
</dbReference>
<dbReference type="InterPro" id="IPR036291">
    <property type="entry name" value="NAD(P)-bd_dom_sf"/>
</dbReference>
<dbReference type="PROSITE" id="PS00061">
    <property type="entry name" value="ADH_SHORT"/>
    <property type="match status" value="1"/>
</dbReference>
<dbReference type="PRINTS" id="PR00080">
    <property type="entry name" value="SDRFAMILY"/>
</dbReference>
<dbReference type="GO" id="GO:0016491">
    <property type="term" value="F:oxidoreductase activity"/>
    <property type="evidence" value="ECO:0007669"/>
    <property type="project" value="UniProtKB-KW"/>
</dbReference>
<dbReference type="GO" id="GO:0016020">
    <property type="term" value="C:membrane"/>
    <property type="evidence" value="ECO:0007669"/>
    <property type="project" value="TreeGrafter"/>
</dbReference>
<organism evidence="4 5">
    <name type="scientific">Ephemeroptericola cinctiostellae</name>
    <dbReference type="NCBI Taxonomy" id="2268024"/>
    <lineage>
        <taxon>Bacteria</taxon>
        <taxon>Pseudomonadati</taxon>
        <taxon>Pseudomonadota</taxon>
        <taxon>Betaproteobacteria</taxon>
        <taxon>Burkholderiales</taxon>
        <taxon>Burkholderiaceae</taxon>
        <taxon>Ephemeroptericola</taxon>
    </lineage>
</organism>
<dbReference type="NCBIfam" id="NF005437">
    <property type="entry name" value="PRK07024.1"/>
    <property type="match status" value="1"/>
</dbReference>
<accession>A0A345D8R5</accession>
<keyword evidence="2 4" id="KW-0560">Oxidoreductase</keyword>
<dbReference type="PANTHER" id="PTHR44196:SF1">
    <property type="entry name" value="DEHYDROGENASE_REDUCTASE SDR FAMILY MEMBER 7B"/>
    <property type="match status" value="1"/>
</dbReference>
<dbReference type="InterPro" id="IPR020904">
    <property type="entry name" value="Sc_DH/Rdtase_CS"/>
</dbReference>
<dbReference type="SUPFAM" id="SSF51735">
    <property type="entry name" value="NAD(P)-binding Rossmann-fold domains"/>
    <property type="match status" value="1"/>
</dbReference>
<comment type="similarity">
    <text evidence="1 3">Belongs to the short-chain dehydrogenases/reductases (SDR) family.</text>
</comment>
<evidence type="ECO:0000256" key="2">
    <source>
        <dbReference type="ARBA" id="ARBA00023002"/>
    </source>
</evidence>
<dbReference type="KEGG" id="hyf:DTO96_100463"/>
<evidence type="ECO:0000256" key="3">
    <source>
        <dbReference type="RuleBase" id="RU000363"/>
    </source>
</evidence>
<evidence type="ECO:0000256" key="1">
    <source>
        <dbReference type="ARBA" id="ARBA00006484"/>
    </source>
</evidence>
<dbReference type="Proteomes" id="UP000252182">
    <property type="component" value="Chromosome"/>
</dbReference>
<proteinExistence type="inferred from homology"/>